<gene>
    <name evidence="1" type="ORF">TNIN_7411</name>
</gene>
<organism evidence="1 2">
    <name type="scientific">Trichonephila inaurata madagascariensis</name>
    <dbReference type="NCBI Taxonomy" id="2747483"/>
    <lineage>
        <taxon>Eukaryota</taxon>
        <taxon>Metazoa</taxon>
        <taxon>Ecdysozoa</taxon>
        <taxon>Arthropoda</taxon>
        <taxon>Chelicerata</taxon>
        <taxon>Arachnida</taxon>
        <taxon>Araneae</taxon>
        <taxon>Araneomorphae</taxon>
        <taxon>Entelegynae</taxon>
        <taxon>Araneoidea</taxon>
        <taxon>Nephilidae</taxon>
        <taxon>Trichonephila</taxon>
        <taxon>Trichonephila inaurata</taxon>
    </lineage>
</organism>
<comment type="caution">
    <text evidence="1">The sequence shown here is derived from an EMBL/GenBank/DDBJ whole genome shotgun (WGS) entry which is preliminary data.</text>
</comment>
<dbReference type="Proteomes" id="UP000886998">
    <property type="component" value="Unassembled WGS sequence"/>
</dbReference>
<dbReference type="EMBL" id="BMAV01001923">
    <property type="protein sequence ID" value="GFY40494.1"/>
    <property type="molecule type" value="Genomic_DNA"/>
</dbReference>
<keyword evidence="2" id="KW-1185">Reference proteome</keyword>
<sequence>MERLDFLEQKIFGKTLNWANEPSKLHEFVRQHFSDIAFSENWEELLILIRKLKSGKSSTPRKVAKSARLLNKPEDNVNPPEVDLPIREAHDNEPALVGNEELAIDDGNFVMDAVNAQPELEEEVIDAVNAQPELEEEVMDAVNAPDLEEEVMDVDDAQPLLEDIVDADPVDPILEDNAAADPVDPTLRIMLLQIP</sequence>
<dbReference type="AlphaFoldDB" id="A0A8X6WSI3"/>
<reference evidence="1" key="1">
    <citation type="submission" date="2020-08" db="EMBL/GenBank/DDBJ databases">
        <title>Multicomponent nature underlies the extraordinary mechanical properties of spider dragline silk.</title>
        <authorList>
            <person name="Kono N."/>
            <person name="Nakamura H."/>
            <person name="Mori M."/>
            <person name="Yoshida Y."/>
            <person name="Ohtoshi R."/>
            <person name="Malay A.D."/>
            <person name="Moran D.A.P."/>
            <person name="Tomita M."/>
            <person name="Numata K."/>
            <person name="Arakawa K."/>
        </authorList>
    </citation>
    <scope>NUCLEOTIDE SEQUENCE</scope>
</reference>
<name>A0A8X6WSI3_9ARAC</name>
<protein>
    <submittedName>
        <fullName evidence="1">Uncharacterized protein</fullName>
    </submittedName>
</protein>
<dbReference type="OrthoDB" id="6446923at2759"/>
<evidence type="ECO:0000313" key="1">
    <source>
        <dbReference type="EMBL" id="GFY40494.1"/>
    </source>
</evidence>
<evidence type="ECO:0000313" key="2">
    <source>
        <dbReference type="Proteomes" id="UP000886998"/>
    </source>
</evidence>
<proteinExistence type="predicted"/>
<accession>A0A8X6WSI3</accession>